<protein>
    <submittedName>
        <fullName evidence="2">XRE family transcriptional regulator</fullName>
    </submittedName>
</protein>
<comment type="caution">
    <text evidence="2">The sequence shown here is derived from an EMBL/GenBank/DDBJ whole genome shotgun (WGS) entry which is preliminary data.</text>
</comment>
<name>A0A5C7YD79_9MYCO</name>
<dbReference type="RefSeq" id="WP_276758942.1">
    <property type="nucleotide sequence ID" value="NZ_SSGD01000008.1"/>
</dbReference>
<dbReference type="Gene3D" id="1.10.260.40">
    <property type="entry name" value="lambda repressor-like DNA-binding domains"/>
    <property type="match status" value="1"/>
</dbReference>
<dbReference type="GO" id="GO:0003677">
    <property type="term" value="F:DNA binding"/>
    <property type="evidence" value="ECO:0007669"/>
    <property type="project" value="InterPro"/>
</dbReference>
<evidence type="ECO:0000313" key="3">
    <source>
        <dbReference type="Proteomes" id="UP000321797"/>
    </source>
</evidence>
<feature type="domain" description="HTH cro/C1-type" evidence="1">
    <location>
        <begin position="16"/>
        <end position="75"/>
    </location>
</feature>
<gene>
    <name evidence="2" type="ORF">E6Q54_01465</name>
</gene>
<evidence type="ECO:0000313" key="2">
    <source>
        <dbReference type="EMBL" id="TXI59965.1"/>
    </source>
</evidence>
<dbReference type="InterPro" id="IPR001387">
    <property type="entry name" value="Cro/C1-type_HTH"/>
</dbReference>
<accession>A0A5C7YD79</accession>
<dbReference type="SMART" id="SM00530">
    <property type="entry name" value="HTH_XRE"/>
    <property type="match status" value="1"/>
</dbReference>
<dbReference type="CDD" id="cd00093">
    <property type="entry name" value="HTH_XRE"/>
    <property type="match status" value="1"/>
</dbReference>
<dbReference type="Pfam" id="PF13560">
    <property type="entry name" value="HTH_31"/>
    <property type="match status" value="1"/>
</dbReference>
<dbReference type="EMBL" id="SSGD01000008">
    <property type="protein sequence ID" value="TXI59965.1"/>
    <property type="molecule type" value="Genomic_DNA"/>
</dbReference>
<organism evidence="2 3">
    <name type="scientific">Mycolicibacter arupensis</name>
    <dbReference type="NCBI Taxonomy" id="342002"/>
    <lineage>
        <taxon>Bacteria</taxon>
        <taxon>Bacillati</taxon>
        <taxon>Actinomycetota</taxon>
        <taxon>Actinomycetes</taxon>
        <taxon>Mycobacteriales</taxon>
        <taxon>Mycobacteriaceae</taxon>
        <taxon>Mycolicibacter</taxon>
    </lineage>
</organism>
<sequence>MIPKTESLGHVVGRNLRRLRAERDASQEDISQIARNLGLSWSASRVNALQRGSRNPKLSTVLALSRVLDCTVPALLATDADFIDIEEITLPAECLRDMFTEQIPWVYPSNPISLDEWAASRGWGNAEHMRDGLGLGSTEMVDVLQSMSLRCGITESRTAKALGMDIDVLNMVTIDVFKGGKTFGEHRDHIAAEEHRSLGDVTTELRERVRQHIEGWPDERLNPTHYPPDSLA</sequence>
<evidence type="ECO:0000259" key="1">
    <source>
        <dbReference type="PROSITE" id="PS50943"/>
    </source>
</evidence>
<dbReference type="PROSITE" id="PS50943">
    <property type="entry name" value="HTH_CROC1"/>
    <property type="match status" value="1"/>
</dbReference>
<dbReference type="InterPro" id="IPR010982">
    <property type="entry name" value="Lambda_DNA-bd_dom_sf"/>
</dbReference>
<reference evidence="2 3" key="1">
    <citation type="submission" date="2018-09" db="EMBL/GenBank/DDBJ databases">
        <title>Metagenome Assembled Genomes from an Advanced Water Purification Facility.</title>
        <authorList>
            <person name="Stamps B.W."/>
            <person name="Spear J.R."/>
        </authorList>
    </citation>
    <scope>NUCLEOTIDE SEQUENCE [LARGE SCALE GENOMIC DNA]</scope>
    <source>
        <strain evidence="2">Bin_29_2</strain>
    </source>
</reference>
<dbReference type="AlphaFoldDB" id="A0A5C7YD79"/>
<proteinExistence type="predicted"/>
<dbReference type="Proteomes" id="UP000321797">
    <property type="component" value="Unassembled WGS sequence"/>
</dbReference>
<dbReference type="SUPFAM" id="SSF47413">
    <property type="entry name" value="lambda repressor-like DNA-binding domains"/>
    <property type="match status" value="1"/>
</dbReference>